<dbReference type="GO" id="GO:0019632">
    <property type="term" value="P:shikimate metabolic process"/>
    <property type="evidence" value="ECO:0007669"/>
    <property type="project" value="InterPro"/>
</dbReference>
<dbReference type="InterPro" id="IPR041121">
    <property type="entry name" value="SDH_C"/>
</dbReference>
<keyword evidence="2" id="KW-0028">Amino-acid biosynthesis</keyword>
<feature type="domain" description="Pyrroline-5-carboxylate reductase catalytic N-terminal" evidence="6">
    <location>
        <begin position="340"/>
        <end position="418"/>
    </location>
</feature>
<dbReference type="CDD" id="cd00502">
    <property type="entry name" value="DHQase_I"/>
    <property type="match status" value="1"/>
</dbReference>
<dbReference type="Pfam" id="PF18317">
    <property type="entry name" value="SDH_C"/>
    <property type="match status" value="1"/>
</dbReference>
<evidence type="ECO:0000256" key="4">
    <source>
        <dbReference type="ARBA" id="ARBA00023002"/>
    </source>
</evidence>
<dbReference type="HAMAP" id="MF_00214">
    <property type="entry name" value="AroD"/>
    <property type="match status" value="1"/>
</dbReference>
<dbReference type="Pfam" id="PF01487">
    <property type="entry name" value="DHquinase_I"/>
    <property type="match status" value="1"/>
</dbReference>
<dbReference type="SUPFAM" id="SSF51569">
    <property type="entry name" value="Aldolase"/>
    <property type="match status" value="1"/>
</dbReference>
<dbReference type="EC" id="1.1.1.25" evidence="1"/>
<dbReference type="PANTHER" id="PTHR21089">
    <property type="entry name" value="SHIKIMATE DEHYDROGENASE"/>
    <property type="match status" value="1"/>
</dbReference>
<name>A0A381TAI5_9ZZZZ</name>
<dbReference type="GO" id="GO:0050661">
    <property type="term" value="F:NADP binding"/>
    <property type="evidence" value="ECO:0007669"/>
    <property type="project" value="InterPro"/>
</dbReference>
<dbReference type="InterPro" id="IPR013708">
    <property type="entry name" value="Shikimate_DH-bd_N"/>
</dbReference>
<dbReference type="InterPro" id="IPR028939">
    <property type="entry name" value="P5C_Rdtase_cat_N"/>
</dbReference>
<dbReference type="Pfam" id="PF08501">
    <property type="entry name" value="Shikimate_dh_N"/>
    <property type="match status" value="1"/>
</dbReference>
<dbReference type="InterPro" id="IPR022893">
    <property type="entry name" value="Shikimate_DH_fam"/>
</dbReference>
<keyword evidence="5" id="KW-0057">Aromatic amino acid biosynthesis</keyword>
<dbReference type="EMBL" id="UINC01003982">
    <property type="protein sequence ID" value="SVA10843.1"/>
    <property type="molecule type" value="Genomic_DNA"/>
</dbReference>
<dbReference type="InterPro" id="IPR036291">
    <property type="entry name" value="NAD(P)-bd_dom_sf"/>
</dbReference>
<dbReference type="GO" id="GO:0004764">
    <property type="term" value="F:shikimate 3-dehydrogenase (NADP+) activity"/>
    <property type="evidence" value="ECO:0007669"/>
    <property type="project" value="UniProtKB-EC"/>
</dbReference>
<evidence type="ECO:0000313" key="9">
    <source>
        <dbReference type="EMBL" id="SVA10843.1"/>
    </source>
</evidence>
<dbReference type="Pfam" id="PF03807">
    <property type="entry name" value="F420_oxidored"/>
    <property type="match status" value="1"/>
</dbReference>
<evidence type="ECO:0000259" key="7">
    <source>
        <dbReference type="Pfam" id="PF08501"/>
    </source>
</evidence>
<organism evidence="9">
    <name type="scientific">marine metagenome</name>
    <dbReference type="NCBI Taxonomy" id="408172"/>
    <lineage>
        <taxon>unclassified sequences</taxon>
        <taxon>metagenomes</taxon>
        <taxon>ecological metagenomes</taxon>
    </lineage>
</organism>
<dbReference type="InterPro" id="IPR046346">
    <property type="entry name" value="Aminoacid_DH-like_N_sf"/>
</dbReference>
<dbReference type="Gene3D" id="3.40.50.10860">
    <property type="entry name" value="Leucine Dehydrogenase, chain A, domain 1"/>
    <property type="match status" value="1"/>
</dbReference>
<dbReference type="PANTHER" id="PTHR21089:SF1">
    <property type="entry name" value="BIFUNCTIONAL 3-DEHYDROQUINATE DEHYDRATASE_SHIKIMATE DEHYDROGENASE, CHLOROPLASTIC"/>
    <property type="match status" value="1"/>
</dbReference>
<evidence type="ECO:0000259" key="8">
    <source>
        <dbReference type="Pfam" id="PF18317"/>
    </source>
</evidence>
<sequence>MICVPIVGASMPKALEQISAAEKVADIIELRLDLIDSFNLKVLLKAVTKPVIVTNRSKLDGGQFKGNDEERLQALRDALAAGANYVDIEVSTPREYLQPFLESYETSRIILSYHEFSNTPDDLNPLYETMSALPGEILKIVTYARDLSDNLKMLQLLERAKKENKKLIGLCMGDLGEISRVLSPLYGGFLTFGSLETGQESAPGQIPANSLKDIYRVNNKRKDFKVYGVIGNPISKSMGYLIHNRAFREINSDDIYVSFLVENVEKFFITFKDFFSGLSVTMPAKENIIPLLDSVDTTARSIGSVNTVVQEEGRWVGYNTDYSGAIAALEAYTSLKDKNVLIIGSGGTARAIGYGVKEKDARLTVTYNQNKERAESLAQELGCKFVHYRDTGTRSIDILINCSPVGMNPNINETPFLSRDLKKGMVVFDSVYNPLETRLLREAKAVGCTIIPGSELFINQAAKQFELWTGKAAPIDAMREVLMEKLT</sequence>
<dbReference type="HAMAP" id="MF_00222">
    <property type="entry name" value="Shikimate_DH_AroE"/>
    <property type="match status" value="1"/>
</dbReference>
<keyword evidence="4" id="KW-0560">Oxidoreductase</keyword>
<evidence type="ECO:0000256" key="2">
    <source>
        <dbReference type="ARBA" id="ARBA00022605"/>
    </source>
</evidence>
<evidence type="ECO:0000256" key="1">
    <source>
        <dbReference type="ARBA" id="ARBA00012962"/>
    </source>
</evidence>
<dbReference type="GO" id="GO:0009073">
    <property type="term" value="P:aromatic amino acid family biosynthetic process"/>
    <property type="evidence" value="ECO:0007669"/>
    <property type="project" value="UniProtKB-KW"/>
</dbReference>
<feature type="domain" description="SDH C-terminal" evidence="8">
    <location>
        <begin position="453"/>
        <end position="483"/>
    </location>
</feature>
<dbReference type="GO" id="GO:0009423">
    <property type="term" value="P:chorismate biosynthetic process"/>
    <property type="evidence" value="ECO:0007669"/>
    <property type="project" value="TreeGrafter"/>
</dbReference>
<dbReference type="Gene3D" id="3.20.20.70">
    <property type="entry name" value="Aldolase class I"/>
    <property type="match status" value="1"/>
</dbReference>
<dbReference type="AlphaFoldDB" id="A0A381TAI5"/>
<protein>
    <recommendedName>
        <fullName evidence="1">shikimate dehydrogenase (NADP(+))</fullName>
        <ecNumber evidence="1">1.1.1.25</ecNumber>
    </recommendedName>
</protein>
<dbReference type="InterPro" id="IPR013785">
    <property type="entry name" value="Aldolase_TIM"/>
</dbReference>
<dbReference type="SUPFAM" id="SSF51735">
    <property type="entry name" value="NAD(P)-binding Rossmann-fold domains"/>
    <property type="match status" value="1"/>
</dbReference>
<reference evidence="9" key="1">
    <citation type="submission" date="2018-05" db="EMBL/GenBank/DDBJ databases">
        <authorList>
            <person name="Lanie J.A."/>
            <person name="Ng W.-L."/>
            <person name="Kazmierczak K.M."/>
            <person name="Andrzejewski T.M."/>
            <person name="Davidsen T.M."/>
            <person name="Wayne K.J."/>
            <person name="Tettelin H."/>
            <person name="Glass J.I."/>
            <person name="Rusch D."/>
            <person name="Podicherti R."/>
            <person name="Tsui H.-C.T."/>
            <person name="Winkler M.E."/>
        </authorList>
    </citation>
    <scope>NUCLEOTIDE SEQUENCE</scope>
</reference>
<dbReference type="Gene3D" id="3.40.50.720">
    <property type="entry name" value="NAD(P)-binding Rossmann-like Domain"/>
    <property type="match status" value="1"/>
</dbReference>
<dbReference type="NCBIfam" id="TIGR01093">
    <property type="entry name" value="aroD"/>
    <property type="match status" value="1"/>
</dbReference>
<feature type="domain" description="Shikimate dehydrogenase substrate binding N-terminal" evidence="7">
    <location>
        <begin position="229"/>
        <end position="308"/>
    </location>
</feature>
<proteinExistence type="inferred from homology"/>
<gene>
    <name evidence="9" type="ORF">METZ01_LOCUS63697</name>
</gene>
<dbReference type="SUPFAM" id="SSF53223">
    <property type="entry name" value="Aminoacid dehydrogenase-like, N-terminal domain"/>
    <property type="match status" value="1"/>
</dbReference>
<dbReference type="GO" id="GO:0008652">
    <property type="term" value="P:amino acid biosynthetic process"/>
    <property type="evidence" value="ECO:0007669"/>
    <property type="project" value="UniProtKB-KW"/>
</dbReference>
<dbReference type="InterPro" id="IPR001381">
    <property type="entry name" value="DHquinase_I"/>
</dbReference>
<evidence type="ECO:0000256" key="5">
    <source>
        <dbReference type="ARBA" id="ARBA00023141"/>
    </source>
</evidence>
<accession>A0A381TAI5</accession>
<evidence type="ECO:0000256" key="3">
    <source>
        <dbReference type="ARBA" id="ARBA00022857"/>
    </source>
</evidence>
<dbReference type="CDD" id="cd01065">
    <property type="entry name" value="NAD_bind_Shikimate_DH"/>
    <property type="match status" value="1"/>
</dbReference>
<dbReference type="GO" id="GO:0003855">
    <property type="term" value="F:3-dehydroquinate dehydratase activity"/>
    <property type="evidence" value="ECO:0007669"/>
    <property type="project" value="InterPro"/>
</dbReference>
<keyword evidence="3" id="KW-0521">NADP</keyword>
<dbReference type="NCBIfam" id="TIGR00507">
    <property type="entry name" value="aroE"/>
    <property type="match status" value="1"/>
</dbReference>
<evidence type="ECO:0000259" key="6">
    <source>
        <dbReference type="Pfam" id="PF03807"/>
    </source>
</evidence>
<dbReference type="InterPro" id="IPR011342">
    <property type="entry name" value="Shikimate_DH"/>
</dbReference>